<keyword evidence="3" id="KW-1185">Reference proteome</keyword>
<reference evidence="2" key="1">
    <citation type="submission" date="2023-07" db="EMBL/GenBank/DDBJ databases">
        <authorList>
            <consortium name="AG Swart"/>
            <person name="Singh M."/>
            <person name="Singh A."/>
            <person name="Seah K."/>
            <person name="Emmerich C."/>
        </authorList>
    </citation>
    <scope>NUCLEOTIDE SEQUENCE</scope>
    <source>
        <strain evidence="2">DP1</strain>
    </source>
</reference>
<dbReference type="Proteomes" id="UP001295684">
    <property type="component" value="Unassembled WGS sequence"/>
</dbReference>
<organism evidence="2 3">
    <name type="scientific">Euplotes crassus</name>
    <dbReference type="NCBI Taxonomy" id="5936"/>
    <lineage>
        <taxon>Eukaryota</taxon>
        <taxon>Sar</taxon>
        <taxon>Alveolata</taxon>
        <taxon>Ciliophora</taxon>
        <taxon>Intramacronucleata</taxon>
        <taxon>Spirotrichea</taxon>
        <taxon>Hypotrichia</taxon>
        <taxon>Euplotida</taxon>
        <taxon>Euplotidae</taxon>
        <taxon>Moneuplotes</taxon>
    </lineage>
</organism>
<dbReference type="EMBL" id="CAMPGE010000324">
    <property type="protein sequence ID" value="CAI2359065.1"/>
    <property type="molecule type" value="Genomic_DNA"/>
</dbReference>
<comment type="caution">
    <text evidence="2">The sequence shown here is derived from an EMBL/GenBank/DDBJ whole genome shotgun (WGS) entry which is preliminary data.</text>
</comment>
<feature type="region of interest" description="Disordered" evidence="1">
    <location>
        <begin position="199"/>
        <end position="220"/>
    </location>
</feature>
<evidence type="ECO:0000313" key="2">
    <source>
        <dbReference type="EMBL" id="CAI2359065.1"/>
    </source>
</evidence>
<evidence type="ECO:0000313" key="3">
    <source>
        <dbReference type="Proteomes" id="UP001295684"/>
    </source>
</evidence>
<evidence type="ECO:0000256" key="1">
    <source>
        <dbReference type="SAM" id="MobiDB-lite"/>
    </source>
</evidence>
<feature type="compositionally biased region" description="Basic and acidic residues" evidence="1">
    <location>
        <begin position="67"/>
        <end position="76"/>
    </location>
</feature>
<name>A0AAD1TZ80_EUPCR</name>
<sequence length="437" mass="50637">MSRKASSKKVDKALKKQIQSVRRSSGSLFEGMVEANFSNDPQVSWMMIYRVLGQIKPTPKAYNGPEVRQEEQTKETKKSKKLSKKKSRRKLVKGKSKSFNDGLFLYKRKGRSTSLNNSLRRRNLKASQEQLSEREEEVFTNYMYDDIFQESDKPQLLRRFRRRSCTCRFCGNYKLRRGDFVIFKDEDKSSEILDEDGFARSPDSDVQGHNHGQNHGKGENMVANSFRNFKNVMTAISYMKRGHASCKSMGKEENLEIYSENEAARKPTPKAPSVVRDYKKSDYIVGKMNINSSILSPIKSEKLTERFFSKRVKRINRKKAKKWLKKFDYAESTKTIRKALSRLSQKRSSLPYCMSQRPTPRRDKMLTMRKTVNTPILNLRAGSSNSKRFKSSGLTISHGRSTFSGSKKKFFHKRGIQDHAFQTLYSPKVIPVSRSRQ</sequence>
<proteinExistence type="predicted"/>
<feature type="compositionally biased region" description="Basic residues" evidence="1">
    <location>
        <begin position="77"/>
        <end position="94"/>
    </location>
</feature>
<gene>
    <name evidence="2" type="ORF">ECRASSUSDP1_LOCUS350</name>
</gene>
<accession>A0AAD1TZ80</accession>
<protein>
    <submittedName>
        <fullName evidence="2">Uncharacterized protein</fullName>
    </submittedName>
</protein>
<dbReference type="AlphaFoldDB" id="A0AAD1TZ80"/>
<feature type="region of interest" description="Disordered" evidence="1">
    <location>
        <begin position="59"/>
        <end position="94"/>
    </location>
</feature>